<evidence type="ECO:0000313" key="1">
    <source>
        <dbReference type="EMBL" id="MBD8490175.1"/>
    </source>
</evidence>
<dbReference type="RefSeq" id="WP_192011066.1">
    <property type="nucleotide sequence ID" value="NZ_JACYTQ010000006.1"/>
</dbReference>
<dbReference type="EMBL" id="JACYTQ010000006">
    <property type="protein sequence ID" value="MBD8490175.1"/>
    <property type="molecule type" value="Genomic_DNA"/>
</dbReference>
<keyword evidence="2" id="KW-1185">Reference proteome</keyword>
<organism evidence="1 2">
    <name type="scientific">Echinicola arenosa</name>
    <dbReference type="NCBI Taxonomy" id="2774144"/>
    <lineage>
        <taxon>Bacteria</taxon>
        <taxon>Pseudomonadati</taxon>
        <taxon>Bacteroidota</taxon>
        <taxon>Cytophagia</taxon>
        <taxon>Cytophagales</taxon>
        <taxon>Cyclobacteriaceae</taxon>
        <taxon>Echinicola</taxon>
    </lineage>
</organism>
<gene>
    <name evidence="1" type="ORF">IFO69_15575</name>
</gene>
<accession>A0ABR9AQG1</accession>
<protein>
    <submittedName>
        <fullName evidence="1">Uncharacterized protein</fullName>
    </submittedName>
</protein>
<dbReference type="Proteomes" id="UP000647133">
    <property type="component" value="Unassembled WGS sequence"/>
</dbReference>
<evidence type="ECO:0000313" key="2">
    <source>
        <dbReference type="Proteomes" id="UP000647133"/>
    </source>
</evidence>
<reference evidence="1 2" key="1">
    <citation type="submission" date="2020-09" db="EMBL/GenBank/DDBJ databases">
        <title>Echinicola sp. CAU 1574 isolated from sand of Sido Beach.</title>
        <authorList>
            <person name="Kim W."/>
        </authorList>
    </citation>
    <scope>NUCLEOTIDE SEQUENCE [LARGE SCALE GENOMIC DNA]</scope>
    <source>
        <strain evidence="1 2">CAU 1574</strain>
    </source>
</reference>
<sequence>MNSKLLLLVLFFIPLLGFSQVNPEIHYASPNRITGLAAPGEKVKISTDRDFSAEYTIDVSDSGRFSISFDPALNTGDDLIVWSENTDKEVSQRIFVKVEDASSILSSLTDQPPLINSFTSPSVAGKTVVYKATIWNTNFSIPLARFNFSRSEDRKSGDLLFFNSIGAGFGISGGELSETRDANGNLINQEFTNTLGLHLGFLFSAKTGEGSQNVFAPTLNVSVLDFQIGMGYELGTRSEFQRPGFLTISYAIPLYKLKKGGFWIWKSSRPINGPRDSRLGG</sequence>
<name>A0ABR9AQG1_9BACT</name>
<comment type="caution">
    <text evidence="1">The sequence shown here is derived from an EMBL/GenBank/DDBJ whole genome shotgun (WGS) entry which is preliminary data.</text>
</comment>
<proteinExistence type="predicted"/>